<feature type="transmembrane region" description="Helical" evidence="2">
    <location>
        <begin position="3100"/>
        <end position="3121"/>
    </location>
</feature>
<keyword evidence="2" id="KW-0472">Membrane</keyword>
<dbReference type="GO" id="GO:0015074">
    <property type="term" value="P:DNA integration"/>
    <property type="evidence" value="ECO:0007669"/>
    <property type="project" value="InterPro"/>
</dbReference>
<feature type="compositionally biased region" description="Basic and acidic residues" evidence="1">
    <location>
        <begin position="393"/>
        <end position="422"/>
    </location>
</feature>
<gene>
    <name evidence="4" type="primary">GIP</name>
    <name evidence="4" type="ORF">AK812_SmicGene35125</name>
</gene>
<keyword evidence="2" id="KW-1133">Transmembrane helix</keyword>
<evidence type="ECO:0000313" key="5">
    <source>
        <dbReference type="Proteomes" id="UP000186817"/>
    </source>
</evidence>
<reference evidence="4 5" key="1">
    <citation type="submission" date="2016-02" db="EMBL/GenBank/DDBJ databases">
        <title>Genome analysis of coral dinoflagellate symbionts highlights evolutionary adaptations to a symbiotic lifestyle.</title>
        <authorList>
            <person name="Aranda M."/>
            <person name="Li Y."/>
            <person name="Liew Y.J."/>
            <person name="Baumgarten S."/>
            <person name="Simakov O."/>
            <person name="Wilson M."/>
            <person name="Piel J."/>
            <person name="Ashoor H."/>
            <person name="Bougouffa S."/>
            <person name="Bajic V.B."/>
            <person name="Ryu T."/>
            <person name="Ravasi T."/>
            <person name="Bayer T."/>
            <person name="Micklem G."/>
            <person name="Kim H."/>
            <person name="Bhak J."/>
            <person name="Lajeunesse T.C."/>
            <person name="Voolstra C.R."/>
        </authorList>
    </citation>
    <scope>NUCLEOTIDE SEQUENCE [LARGE SCALE GENOMIC DNA]</scope>
    <source>
        <strain evidence="4 5">CCMP2467</strain>
    </source>
</reference>
<proteinExistence type="predicted"/>
<dbReference type="SUPFAM" id="SSF50985">
    <property type="entry name" value="RCC1/BLIP-II"/>
    <property type="match status" value="1"/>
</dbReference>
<organism evidence="4 5">
    <name type="scientific">Symbiodinium microadriaticum</name>
    <name type="common">Dinoflagellate</name>
    <name type="synonym">Zooxanthella microadriatica</name>
    <dbReference type="NCBI Taxonomy" id="2951"/>
    <lineage>
        <taxon>Eukaryota</taxon>
        <taxon>Sar</taxon>
        <taxon>Alveolata</taxon>
        <taxon>Dinophyceae</taxon>
        <taxon>Suessiales</taxon>
        <taxon>Symbiodiniaceae</taxon>
        <taxon>Symbiodinium</taxon>
    </lineage>
</organism>
<dbReference type="OrthoDB" id="437857at2759"/>
<comment type="caution">
    <text evidence="4">The sequence shown here is derived from an EMBL/GenBank/DDBJ whole genome shotgun (WGS) entry which is preliminary data.</text>
</comment>
<dbReference type="GO" id="GO:0003676">
    <property type="term" value="F:nucleic acid binding"/>
    <property type="evidence" value="ECO:0007669"/>
    <property type="project" value="InterPro"/>
</dbReference>
<feature type="compositionally biased region" description="Basic and acidic residues" evidence="1">
    <location>
        <begin position="429"/>
        <end position="441"/>
    </location>
</feature>
<dbReference type="PROSITE" id="PS50994">
    <property type="entry name" value="INTEGRASE"/>
    <property type="match status" value="1"/>
</dbReference>
<dbReference type="InterPro" id="IPR036397">
    <property type="entry name" value="RNaseH_sf"/>
</dbReference>
<feature type="compositionally biased region" description="Basic and acidic residues" evidence="1">
    <location>
        <begin position="731"/>
        <end position="753"/>
    </location>
</feature>
<dbReference type="InterPro" id="IPR013103">
    <property type="entry name" value="RVT_2"/>
</dbReference>
<evidence type="ECO:0000313" key="4">
    <source>
        <dbReference type="EMBL" id="OLP84045.1"/>
    </source>
</evidence>
<dbReference type="PANTHER" id="PTHR45982">
    <property type="entry name" value="REGULATOR OF CHROMOSOME CONDENSATION"/>
    <property type="match status" value="1"/>
</dbReference>
<dbReference type="InterPro" id="IPR001584">
    <property type="entry name" value="Integrase_cat-core"/>
</dbReference>
<evidence type="ECO:0000259" key="3">
    <source>
        <dbReference type="PROSITE" id="PS50994"/>
    </source>
</evidence>
<dbReference type="SUPFAM" id="SSF53098">
    <property type="entry name" value="Ribonuclease H-like"/>
    <property type="match status" value="1"/>
</dbReference>
<feature type="domain" description="Integrase catalytic" evidence="3">
    <location>
        <begin position="1888"/>
        <end position="2056"/>
    </location>
</feature>
<dbReference type="InterPro" id="IPR009091">
    <property type="entry name" value="RCC1/BLIP-II"/>
</dbReference>
<feature type="region of interest" description="Disordered" evidence="1">
    <location>
        <begin position="299"/>
        <end position="323"/>
    </location>
</feature>
<protein>
    <submittedName>
        <fullName evidence="4">Copia protein</fullName>
    </submittedName>
</protein>
<feature type="compositionally biased region" description="Acidic residues" evidence="1">
    <location>
        <begin position="2198"/>
        <end position="2214"/>
    </location>
</feature>
<feature type="region of interest" description="Disordered" evidence="1">
    <location>
        <begin position="348"/>
        <end position="444"/>
    </location>
</feature>
<feature type="transmembrane region" description="Helical" evidence="2">
    <location>
        <begin position="2992"/>
        <end position="3011"/>
    </location>
</feature>
<feature type="transmembrane region" description="Helical" evidence="2">
    <location>
        <begin position="2882"/>
        <end position="2904"/>
    </location>
</feature>
<feature type="region of interest" description="Disordered" evidence="1">
    <location>
        <begin position="1251"/>
        <end position="1335"/>
    </location>
</feature>
<dbReference type="GO" id="GO:0005737">
    <property type="term" value="C:cytoplasm"/>
    <property type="evidence" value="ECO:0007669"/>
    <property type="project" value="TreeGrafter"/>
</dbReference>
<feature type="region of interest" description="Disordered" evidence="1">
    <location>
        <begin position="659"/>
        <end position="699"/>
    </location>
</feature>
<dbReference type="Gene3D" id="2.130.10.30">
    <property type="entry name" value="Regulator of chromosome condensation 1/beta-lactamase-inhibitor protein II"/>
    <property type="match status" value="1"/>
</dbReference>
<dbReference type="InterPro" id="IPR051553">
    <property type="entry name" value="Ran_GTPase-activating"/>
</dbReference>
<dbReference type="PANTHER" id="PTHR45982:SF1">
    <property type="entry name" value="REGULATOR OF CHROMOSOME CONDENSATION"/>
    <property type="match status" value="1"/>
</dbReference>
<dbReference type="GO" id="GO:0005085">
    <property type="term" value="F:guanyl-nucleotide exchange factor activity"/>
    <property type="evidence" value="ECO:0007669"/>
    <property type="project" value="TreeGrafter"/>
</dbReference>
<dbReference type="Pfam" id="PF13540">
    <property type="entry name" value="RCC1_2"/>
    <property type="match status" value="2"/>
</dbReference>
<feature type="transmembrane region" description="Helical" evidence="2">
    <location>
        <begin position="3060"/>
        <end position="3080"/>
    </location>
</feature>
<dbReference type="Gene3D" id="3.30.420.10">
    <property type="entry name" value="Ribonuclease H-like superfamily/Ribonuclease H"/>
    <property type="match status" value="1"/>
</dbReference>
<accession>A0A1Q9CMA3</accession>
<evidence type="ECO:0000256" key="1">
    <source>
        <dbReference type="SAM" id="MobiDB-lite"/>
    </source>
</evidence>
<name>A0A1Q9CMA3_SYMMI</name>
<dbReference type="Pfam" id="PF07727">
    <property type="entry name" value="RVT_2"/>
    <property type="match status" value="1"/>
</dbReference>
<feature type="region of interest" description="Disordered" evidence="1">
    <location>
        <begin position="466"/>
        <end position="499"/>
    </location>
</feature>
<dbReference type="InterPro" id="IPR012337">
    <property type="entry name" value="RNaseH-like_sf"/>
</dbReference>
<feature type="region of interest" description="Disordered" evidence="1">
    <location>
        <begin position="719"/>
        <end position="753"/>
    </location>
</feature>
<evidence type="ECO:0000256" key="2">
    <source>
        <dbReference type="SAM" id="Phobius"/>
    </source>
</evidence>
<dbReference type="EMBL" id="LSRX01001072">
    <property type="protein sequence ID" value="OLP84045.1"/>
    <property type="molecule type" value="Genomic_DNA"/>
</dbReference>
<keyword evidence="5" id="KW-1185">Reference proteome</keyword>
<feature type="transmembrane region" description="Helical" evidence="2">
    <location>
        <begin position="3023"/>
        <end position="3048"/>
    </location>
</feature>
<feature type="compositionally biased region" description="Basic and acidic residues" evidence="1">
    <location>
        <begin position="1264"/>
        <end position="1300"/>
    </location>
</feature>
<feature type="region of interest" description="Disordered" evidence="1">
    <location>
        <begin position="2195"/>
        <end position="2214"/>
    </location>
</feature>
<sequence length="3368" mass="374584">MFSCWAGSWWLPVSHPSRLCREHVRQLSYSERLLADGYTFTASSGNRRIGALKHNKRLLRFGLNAKRQRDVPTDLGAVLAVSACSSHTCAVRSDGQLVCFGRIGRDAGPLCAVPTNLGAVVAVSAGVGHTCAVRSDQQLVCFGNDADGHCDVPTDLGAVVAVSAGFGHTCALRSDGHLVCFGMSNFGQCDVPTGLCAGKTNIAVLTILRLIGQHMDAAGGIGRDFKASCDSCSERVEVVYMAPMKALARAKKRRGQTADAEMPKSVRIAMGDTEVQVAMQGKVVIDFSDAFPYEFFIETDPRSGQERQETTRNEWRDSEWSAGDRWHASGWGDAWDSAKYDDPSVGWGRRASWESATTGVPRSGGDGGRSKRCDDDPWDGGCDPWSNRGRRGDHREQQGWPRADGRDGRPGENDQPDHRRQWWDFGSEDVGKKGQWTDDHGSFTSGGFEDNGIAWSGWSHFGNGGFKGDSSDRGLGGRTGQGRPSERLSVPTFHGDDSEDLGGSARSYLRQIEAWRRMTLLPPEQQALVLYQNLGGKAWVAAEELSVAKLASPGGVSYYVSWITARFLDLEVARIGKAFSDFFRRLRRKSGQSIREYNTEYDRLYARLREVGCQLPEDCAAWLYIDRLQLEEAQELNLLASVGNQYSLHKLQQAAVLHDRGHRKPWEQGKGRKTHTAHVTSCGAGDYSDSEDDGEFGDGVPEEVAQAFLTYQTAKNRYKEQAKNRGYQANGKDDNGERDGKRDGGGQGRDERLKKLKSKSYCASCGRKGHWHKDPECPNHKGSGGTDEKNVRGVEVCHHVPAEVMTLKHEGEALVGITDTACAKSVAGTSWLQRYSDLASKVGEKVDLVKECEAFRFGTGKIHYSAFNVKIKFTLGTKLVCLKVSVINGDVPLLMSKKALAQLGMIYDVARNTADFSEVGLKGFVLLQTTSGHPAIPICPAKAGEAGDELVLADSGPTAEQQYTAFVVSDLVPSTPKPYKIFYDKKLSPEVKQMLTQDYLSEASFVTWWNKTNIDSDFWVEGELAWHRVHVTPRRSLFSPFMWKTHGTVQKVMSSSAWRPPAISKMNKVQLLEEANRCGIVVHHRWTIEEIKAAIQEHCMENDPTTVMKSITNLTLDELKAKARTLGVMFGDKITKGNLIRLIRDHTNTPDQELMKIGKFKGYEFGEIPEAYGVWASKEIRVSSAPHPELVRFAKWFDAKKSGTYAGISFDEESCAVPFPKELAGPSSSAGSAGSVDWSVVQGIDDWGAQTATYSRMMPSPTKRRSEKEDNAMKIDQDKTPEEEIADLERRLADLKKKTEGGQPRLPSVATDGHHDEESAPIFLGEPHPGHRQGSDKLYDHEGNHFGNKTIVKEAWCCGGKRHDQPGEEFIADGDFAKGHYNQHGVYVNNPELPGHAQRPHLQRALRECDYTFSTIQSVLNETNIKLQRNTKGKALGSSTHEVLYQTLGLYTHGGVFGVTTRTKSDEDLGRYLNAAGRYLLPEGAKWSSVTITKGCQAEPHHDYNNMRGSENYVFTVGGKDPGYAWIETKGLDETEAENKGVKWKNINGRGWTPGHLHRTLNNVIHFDPFLKHATHEWDQDKWCVIYHTTKSAKDISPELRKYLKNLGFPVGSTATSGQSKDGAMPKKSTRKAIFSNAAKISVMLASIVAATDSYLNRGVFAQRVQSPIVMFEIGEVCGTEDAVKLDKDVFEPMTWESYHSSEGKETAYHIVHGGYPRELRVSLKGKRPGDSRALRDLVETQIDNGGTAVVIGDSTDEFFEIMKEDGLDPLHCRFRCKDKNEITVVYYKEKTRSRGIAGADRIHEVCVVDDGGQGKGRPHPLGGSAIKFERDTPPAVAASLRRLHQNLGHPRREDLLRHLRLAGCSEEVLKAAKTMTCDVCAATGGPKSQRPSALPHMYDFGDVLGIDIFYAHDADDVKHTFLSVADYGTTFHQVMRVDGQSAGDIEEAFNTLWIVPYGAPKTIAVDLDGGLQTGLARLCDWHGIEIRSVAAQGHWQAGVVERQQAWWKNVWERIVHELTITEDEVDIAVPIVSAAKNDLRRRCGFSPSQWIFGKGARLPEDLRDPDSGERVTWDVSGEARFQRQSLIRASARVAFHRSQVDSRLRKALLQRARTTSRQLEVGESVHFWHQRKDRRRGQWEGPGVIVGTEGNNYWISRGGRCRLKAPEHVRPSSPEEIGEYFVVKELKREVEKLLEGNPDDPEVFEDNEDDADGDEDFEDMLLDPNEDDEGYGAGDIELGPPDDEVEAGEILGKPPLRRLKRKTKAADLPDGPFSAMTLKTDLTRRGVEKRKEKELRWAEIPQEMKDDFRAAEVTQWNEHLAFDALVPLDAKQSAEVRKRVDPSRILRSRWAYKDKNYARRREGEQVGWKCKSRLVIAGHTDPDLGVEALSTDAPTLSRAGLACLMQKVANGLALDDAWHIGAGDIRCAFLTGSYLKRELYIHQPATGFPGMNPGDLVRVKKNVFGLATSPHEWWLDLQNGIYETQIKANDKEYRFEQCALDPCIFMLKEYIGDAYVGTPKAYIGCHVDDILIAAPESLMKAIQSGLSATFPIEKWEDDEFEFLGSSFSIRDQQVCIDQEKYASTRLFTLDIPKGVSEEELAPPELIADNRSLIGALSWMSAQSRPDLTCSVSMAQQLQQRPCYGDLKFTNSVATKAHDYKSNGLRFKAVDEKRMMILCYHDAAWANVPEPDNEETYYKLTYEDDQAGLQREAPESYYRCGRKAKRGASRVASQLGCLVLFADRGMISGEPGTFSIADWKSRAGCIWKAFGTSEKTEAVDRAQGKSQTLHPAPNPQVSFATDDLIPARWNIPPRRAWPRQRSERKSILAETDVALQRGAVPKFRRAKLAVVVYTVARVIANLTVVFLIPLDNFKVRHGDQLGAIIAMICDGLVRPVVTGMGVFLLFHRPQRLSDTSQLHLWTRWALYCLASCHLDIAGVFWQLRMNSPLPLTVIIWEGLCNVLQMHMTNVKIHALGLQQVARVCKALTGTMAFFWVLVFAITCAVFVAPHQSFLMGIDKAHQAVIIFAAASTILVIVCQLMGLCCAAGRALRAGRQDADLRHTACLLYVNSMLQLLGPMMSLRGLHGFWGFYNQENLDDLTFLTLDISFQVLNVLLLSGLVGPQRWQDPMAAFQKLADLQGFGLSSKRIAFTGHVNDNASDCIVSFPGKYSEEWDQAVSVAKTQEAFSLACVFLTDSASGLGVHCDNPDDPGECWCRAIYGHLPASTYISVVDMRPEMQESQAKIDLKFKLADAEAMGQYLACQKKANISWSEPRNVHKAVELKQALHVFYFEDRKGHGKMRWEELPSDEAKALVRQRSGLGASQTAEVAYLDKEGIPYKEHDIREFQELVCPSTSSRADTEVSAADP</sequence>
<keyword evidence="2" id="KW-0812">Transmembrane</keyword>
<dbReference type="Proteomes" id="UP000186817">
    <property type="component" value="Unassembled WGS sequence"/>
</dbReference>
<feature type="transmembrane region" description="Helical" evidence="2">
    <location>
        <begin position="2924"/>
        <end position="2943"/>
    </location>
</feature>
<feature type="transmembrane region" description="Helical" evidence="2">
    <location>
        <begin position="2850"/>
        <end position="2870"/>
    </location>
</feature>